<dbReference type="GO" id="GO:0016020">
    <property type="term" value="C:membrane"/>
    <property type="evidence" value="ECO:0007669"/>
    <property type="project" value="UniProtKB-SubCell"/>
</dbReference>
<dbReference type="PROSITE" id="PS50850">
    <property type="entry name" value="MFS"/>
    <property type="match status" value="1"/>
</dbReference>
<dbReference type="PANTHER" id="PTHR23528">
    <property type="match status" value="1"/>
</dbReference>
<evidence type="ECO:0000256" key="5">
    <source>
        <dbReference type="SAM" id="Phobius"/>
    </source>
</evidence>
<proteinExistence type="predicted"/>
<accession>D7B9V9</accession>
<dbReference type="InterPro" id="IPR011701">
    <property type="entry name" value="MFS"/>
</dbReference>
<evidence type="ECO:0000313" key="7">
    <source>
        <dbReference type="EMBL" id="ADH62393.1"/>
    </source>
</evidence>
<dbReference type="AlphaFoldDB" id="D7B9V9"/>
<dbReference type="InterPro" id="IPR005829">
    <property type="entry name" value="Sugar_transporter_CS"/>
</dbReference>
<sequence>MQPFTPSWYMVLASYWFASSFKWAAVLLALLPGRVAQLVPDEQKAGALGLLFATGAVMAFVGPPLTGYLSDRVGRRMPFLAIGAVLTAVALVWMAHAPSYAVLFAAYILLQIADDLGTGPYSALIPDLVPRSKRGAASGYLGTMQMIGNIAAAVLIFSLPNVTGQFYVLAGVNLLAALLVLRAIQEVPGLRQRQLSFVQSMLAPWKNPDFRWVWATRFFAMLGQYSVQTYLLYYLSDVVRTFDAFGLHLVDPAQAVGVLGLMIFVGGALSAVYAGRRSDQLGRKRLIYVSGIGLSLVMLPILMLPRFDLLVALALIFGVFFGIYLAVDWALVADVLPDPEGYATDMGLWQTSIVLPQVIAGSFGGLIDRANQASAGSGYTLVFLLAAGFFLLGTFLVRQIRGAR</sequence>
<dbReference type="KEGG" id="msv:Mesil_0454"/>
<feature type="transmembrane region" description="Helical" evidence="5">
    <location>
        <begin position="214"/>
        <end position="235"/>
    </location>
</feature>
<protein>
    <submittedName>
        <fullName evidence="7">Major facilitator superfamily MFS_1</fullName>
    </submittedName>
</protein>
<feature type="transmembrane region" description="Helical" evidence="5">
    <location>
        <begin position="310"/>
        <end position="336"/>
    </location>
</feature>
<dbReference type="HOGENOM" id="CLU_040011_1_0_0"/>
<dbReference type="PROSITE" id="PS00216">
    <property type="entry name" value="SUGAR_TRANSPORT_1"/>
    <property type="match status" value="1"/>
</dbReference>
<dbReference type="SUPFAM" id="SSF103473">
    <property type="entry name" value="MFS general substrate transporter"/>
    <property type="match status" value="1"/>
</dbReference>
<feature type="transmembrane region" description="Helical" evidence="5">
    <location>
        <begin position="348"/>
        <end position="367"/>
    </location>
</feature>
<dbReference type="STRING" id="526227.Mesil_0454"/>
<evidence type="ECO:0000313" key="8">
    <source>
        <dbReference type="Proteomes" id="UP000001916"/>
    </source>
</evidence>
<gene>
    <name evidence="7" type="ordered locus">Mesil_0454</name>
</gene>
<organism evidence="7 8">
    <name type="scientific">Allomeiothermus silvanus (strain ATCC 700542 / DSM 9946 / NBRC 106475 / NCIMB 13440 / VI-R2)</name>
    <name type="common">Thermus silvanus</name>
    <dbReference type="NCBI Taxonomy" id="526227"/>
    <lineage>
        <taxon>Bacteria</taxon>
        <taxon>Thermotogati</taxon>
        <taxon>Deinococcota</taxon>
        <taxon>Deinococci</taxon>
        <taxon>Thermales</taxon>
        <taxon>Thermaceae</taxon>
        <taxon>Allomeiothermus</taxon>
    </lineage>
</organism>
<feature type="transmembrane region" description="Helical" evidence="5">
    <location>
        <begin position="137"/>
        <end position="159"/>
    </location>
</feature>
<comment type="subcellular location">
    <subcellularLocation>
        <location evidence="1">Membrane</location>
        <topology evidence="1">Multi-pass membrane protein</topology>
    </subcellularLocation>
</comment>
<dbReference type="Proteomes" id="UP000001916">
    <property type="component" value="Chromosome"/>
</dbReference>
<dbReference type="InterPro" id="IPR036259">
    <property type="entry name" value="MFS_trans_sf"/>
</dbReference>
<dbReference type="RefSeq" id="WP_013156999.1">
    <property type="nucleotide sequence ID" value="NC_014212.1"/>
</dbReference>
<dbReference type="EMBL" id="CP002042">
    <property type="protein sequence ID" value="ADH62393.1"/>
    <property type="molecule type" value="Genomic_DNA"/>
</dbReference>
<dbReference type="OrthoDB" id="9793283at2"/>
<dbReference type="PANTHER" id="PTHR23528:SF1">
    <property type="entry name" value="MAJOR FACILITATOR SUPERFAMILY (MFS) PROFILE DOMAIN-CONTAINING PROTEIN"/>
    <property type="match status" value="1"/>
</dbReference>
<evidence type="ECO:0000256" key="4">
    <source>
        <dbReference type="ARBA" id="ARBA00023136"/>
    </source>
</evidence>
<feature type="domain" description="Major facilitator superfamily (MFS) profile" evidence="6">
    <location>
        <begin position="8"/>
        <end position="404"/>
    </location>
</feature>
<dbReference type="GO" id="GO:0022857">
    <property type="term" value="F:transmembrane transporter activity"/>
    <property type="evidence" value="ECO:0007669"/>
    <property type="project" value="InterPro"/>
</dbReference>
<feature type="transmembrane region" description="Helical" evidence="5">
    <location>
        <begin position="46"/>
        <end position="65"/>
    </location>
</feature>
<reference evidence="7 8" key="1">
    <citation type="journal article" date="2010" name="Stand. Genomic Sci.">
        <title>Complete genome sequence of Meiothermus silvanus type strain (VI-R2).</title>
        <authorList>
            <person name="Sikorski J."/>
            <person name="Tindall B.J."/>
            <person name="Lowry S."/>
            <person name="Lucas S."/>
            <person name="Nolan M."/>
            <person name="Copeland A."/>
            <person name="Glavina Del Rio T."/>
            <person name="Tice H."/>
            <person name="Cheng J.F."/>
            <person name="Han C."/>
            <person name="Pitluck S."/>
            <person name="Liolios K."/>
            <person name="Ivanova N."/>
            <person name="Mavromatis K."/>
            <person name="Mikhailova N."/>
            <person name="Pati A."/>
            <person name="Goodwin L."/>
            <person name="Chen A."/>
            <person name="Palaniappan K."/>
            <person name="Land M."/>
            <person name="Hauser L."/>
            <person name="Chang Y.J."/>
            <person name="Jeffries C.D."/>
            <person name="Rohde M."/>
            <person name="Goker M."/>
            <person name="Woyke T."/>
            <person name="Bristow J."/>
            <person name="Eisen J.A."/>
            <person name="Markowitz V."/>
            <person name="Hugenholtz P."/>
            <person name="Kyrpides N.C."/>
            <person name="Klenk H.P."/>
            <person name="Lapidus A."/>
        </authorList>
    </citation>
    <scope>NUCLEOTIDE SEQUENCE [LARGE SCALE GENOMIC DNA]</scope>
    <source>
        <strain evidence="8">ATCC 700542 / DSM 9946 / VI-R2</strain>
    </source>
</reference>
<evidence type="ECO:0000256" key="1">
    <source>
        <dbReference type="ARBA" id="ARBA00004141"/>
    </source>
</evidence>
<keyword evidence="2 5" id="KW-0812">Transmembrane</keyword>
<feature type="transmembrane region" description="Helical" evidence="5">
    <location>
        <begin position="255"/>
        <end position="274"/>
    </location>
</feature>
<name>D7B9V9_ALLS1</name>
<feature type="transmembrane region" description="Helical" evidence="5">
    <location>
        <begin position="77"/>
        <end position="95"/>
    </location>
</feature>
<dbReference type="InterPro" id="IPR020846">
    <property type="entry name" value="MFS_dom"/>
</dbReference>
<evidence type="ECO:0000256" key="2">
    <source>
        <dbReference type="ARBA" id="ARBA00022692"/>
    </source>
</evidence>
<dbReference type="eggNOG" id="COG2814">
    <property type="taxonomic scope" value="Bacteria"/>
</dbReference>
<keyword evidence="3 5" id="KW-1133">Transmembrane helix</keyword>
<keyword evidence="4 5" id="KW-0472">Membrane</keyword>
<dbReference type="Gene3D" id="1.20.1250.20">
    <property type="entry name" value="MFS general substrate transporter like domains"/>
    <property type="match status" value="2"/>
</dbReference>
<feature type="transmembrane region" description="Helical" evidence="5">
    <location>
        <begin position="165"/>
        <end position="184"/>
    </location>
</feature>
<dbReference type="Pfam" id="PF07690">
    <property type="entry name" value="MFS_1"/>
    <property type="match status" value="2"/>
</dbReference>
<evidence type="ECO:0000256" key="3">
    <source>
        <dbReference type="ARBA" id="ARBA00022989"/>
    </source>
</evidence>
<keyword evidence="8" id="KW-1185">Reference proteome</keyword>
<feature type="transmembrane region" description="Helical" evidence="5">
    <location>
        <begin position="286"/>
        <end position="304"/>
    </location>
</feature>
<evidence type="ECO:0000259" key="6">
    <source>
        <dbReference type="PROSITE" id="PS50850"/>
    </source>
</evidence>
<feature type="transmembrane region" description="Helical" evidence="5">
    <location>
        <begin position="379"/>
        <end position="397"/>
    </location>
</feature>